<dbReference type="Proteomes" id="UP001445335">
    <property type="component" value="Unassembled WGS sequence"/>
</dbReference>
<comment type="similarity">
    <text evidence="2 18">Belongs to the thiolase-like superfamily. Beta-ketoacyl-ACP synthases family.</text>
</comment>
<evidence type="ECO:0000256" key="18">
    <source>
        <dbReference type="RuleBase" id="RU003694"/>
    </source>
</evidence>
<dbReference type="SUPFAM" id="SSF53901">
    <property type="entry name" value="Thiolase-like"/>
    <property type="match status" value="2"/>
</dbReference>
<evidence type="ECO:0000256" key="4">
    <source>
        <dbReference type="ARBA" id="ARBA00013191"/>
    </source>
</evidence>
<keyword evidence="10" id="KW-0809">Transit peptide</keyword>
<evidence type="ECO:0000256" key="12">
    <source>
        <dbReference type="ARBA" id="ARBA00023160"/>
    </source>
</evidence>
<dbReference type="NCBIfam" id="NF004970">
    <property type="entry name" value="PRK06333.1"/>
    <property type="match status" value="1"/>
</dbReference>
<keyword evidence="9" id="KW-0276">Fatty acid metabolism</keyword>
<keyword evidence="11" id="KW-0443">Lipid metabolism</keyword>
<dbReference type="FunFam" id="3.40.47.10:FF:000027">
    <property type="entry name" value="3-oxoacyl-[acyl-carrier-protein] synthase 2"/>
    <property type="match status" value="1"/>
</dbReference>
<dbReference type="InterPro" id="IPR014031">
    <property type="entry name" value="Ketoacyl_synth_C"/>
</dbReference>
<dbReference type="EMBL" id="JALJOU010000078">
    <property type="protein sequence ID" value="KAK9824991.1"/>
    <property type="molecule type" value="Genomic_DNA"/>
</dbReference>
<protein>
    <recommendedName>
        <fullName evidence="17">3-oxoacyl-[acyl-carrier-protein] synthase I, chloroplastic</fullName>
        <ecNumber evidence="4">2.3.1.41</ecNumber>
    </recommendedName>
    <alternativeName>
        <fullName evidence="14">Beta-ketoacyl-ACP synthase I</fullName>
    </alternativeName>
</protein>
<keyword evidence="8 18" id="KW-0808">Transferase</keyword>
<dbReference type="AlphaFoldDB" id="A0AAW1QUT6"/>
<evidence type="ECO:0000256" key="11">
    <source>
        <dbReference type="ARBA" id="ARBA00023098"/>
    </source>
</evidence>
<evidence type="ECO:0000256" key="7">
    <source>
        <dbReference type="ARBA" id="ARBA00022640"/>
    </source>
</evidence>
<accession>A0AAW1QUT6</accession>
<keyword evidence="13" id="KW-0012">Acyltransferase</keyword>
<evidence type="ECO:0000256" key="1">
    <source>
        <dbReference type="ARBA" id="ARBA00004229"/>
    </source>
</evidence>
<dbReference type="InterPro" id="IPR000794">
    <property type="entry name" value="Beta-ketoacyl_synthase"/>
</dbReference>
<keyword evidence="21" id="KW-1185">Reference proteome</keyword>
<dbReference type="NCBIfam" id="NF005589">
    <property type="entry name" value="PRK07314.1"/>
    <property type="match status" value="1"/>
</dbReference>
<evidence type="ECO:0000256" key="10">
    <source>
        <dbReference type="ARBA" id="ARBA00022946"/>
    </source>
</evidence>
<gene>
    <name evidence="20" type="ORF">WJX81_005142</name>
</gene>
<keyword evidence="6" id="KW-0150">Chloroplast</keyword>
<dbReference type="SMART" id="SM00825">
    <property type="entry name" value="PKS_KS"/>
    <property type="match status" value="1"/>
</dbReference>
<evidence type="ECO:0000256" key="14">
    <source>
        <dbReference type="ARBA" id="ARBA00042143"/>
    </source>
</evidence>
<dbReference type="InterPro" id="IPR020841">
    <property type="entry name" value="PKS_Beta-ketoAc_synthase_dom"/>
</dbReference>
<evidence type="ECO:0000256" key="17">
    <source>
        <dbReference type="ARBA" id="ARBA00074204"/>
    </source>
</evidence>
<evidence type="ECO:0000256" key="8">
    <source>
        <dbReference type="ARBA" id="ARBA00022679"/>
    </source>
</evidence>
<comment type="subcellular location">
    <subcellularLocation>
        <location evidence="1">Plastid</location>
        <location evidence="1">Chloroplast</location>
    </subcellularLocation>
</comment>
<feature type="domain" description="Ketosynthase family 3 (KS3)" evidence="19">
    <location>
        <begin position="60"/>
        <end position="471"/>
    </location>
</feature>
<dbReference type="Gene3D" id="3.40.47.10">
    <property type="match status" value="2"/>
</dbReference>
<evidence type="ECO:0000256" key="16">
    <source>
        <dbReference type="ARBA" id="ARBA00058711"/>
    </source>
</evidence>
<comment type="function">
    <text evidence="16">Catalyzes the condensation reaction of fatty acid synthesis by the addition to an acyl acceptor of two carbons from malonyl-ACP. Specific for elongation from C-10 to unsaturated C-16 and C-18 fatty acids.</text>
</comment>
<name>A0AAW1QUT6_9CHLO</name>
<evidence type="ECO:0000259" key="19">
    <source>
        <dbReference type="PROSITE" id="PS52004"/>
    </source>
</evidence>
<evidence type="ECO:0000256" key="6">
    <source>
        <dbReference type="ARBA" id="ARBA00022528"/>
    </source>
</evidence>
<dbReference type="GO" id="GO:0006633">
    <property type="term" value="P:fatty acid biosynthetic process"/>
    <property type="evidence" value="ECO:0007669"/>
    <property type="project" value="UniProtKB-KW"/>
</dbReference>
<dbReference type="GO" id="GO:0005739">
    <property type="term" value="C:mitochondrion"/>
    <property type="evidence" value="ECO:0007669"/>
    <property type="project" value="TreeGrafter"/>
</dbReference>
<keyword evidence="12" id="KW-0275">Fatty acid biosynthesis</keyword>
<evidence type="ECO:0000256" key="15">
    <source>
        <dbReference type="ARBA" id="ARBA00049541"/>
    </source>
</evidence>
<evidence type="ECO:0000313" key="21">
    <source>
        <dbReference type="Proteomes" id="UP001445335"/>
    </source>
</evidence>
<keyword evidence="7" id="KW-0934">Plastid</keyword>
<dbReference type="InterPro" id="IPR018201">
    <property type="entry name" value="Ketoacyl_synth_AS"/>
</dbReference>
<dbReference type="CDD" id="cd00834">
    <property type="entry name" value="KAS_I_II"/>
    <property type="match status" value="1"/>
</dbReference>
<evidence type="ECO:0000256" key="13">
    <source>
        <dbReference type="ARBA" id="ARBA00023315"/>
    </source>
</evidence>
<keyword evidence="5" id="KW-0444">Lipid biosynthesis</keyword>
<dbReference type="PROSITE" id="PS52004">
    <property type="entry name" value="KS3_2"/>
    <property type="match status" value="1"/>
</dbReference>
<evidence type="ECO:0000256" key="2">
    <source>
        <dbReference type="ARBA" id="ARBA00008467"/>
    </source>
</evidence>
<dbReference type="Pfam" id="PF00109">
    <property type="entry name" value="ketoacyl-synt"/>
    <property type="match status" value="1"/>
</dbReference>
<evidence type="ECO:0000256" key="5">
    <source>
        <dbReference type="ARBA" id="ARBA00022516"/>
    </source>
</evidence>
<dbReference type="InterPro" id="IPR016039">
    <property type="entry name" value="Thiolase-like"/>
</dbReference>
<dbReference type="InterPro" id="IPR014030">
    <property type="entry name" value="Ketoacyl_synth_N"/>
</dbReference>
<dbReference type="PROSITE" id="PS00606">
    <property type="entry name" value="KS3_1"/>
    <property type="match status" value="1"/>
</dbReference>
<evidence type="ECO:0000313" key="20">
    <source>
        <dbReference type="EMBL" id="KAK9824991.1"/>
    </source>
</evidence>
<dbReference type="PANTHER" id="PTHR11712">
    <property type="entry name" value="POLYKETIDE SYNTHASE-RELATED"/>
    <property type="match status" value="1"/>
</dbReference>
<dbReference type="InterPro" id="IPR017568">
    <property type="entry name" value="3-oxoacyl-ACP_synth-2"/>
</dbReference>
<dbReference type="Pfam" id="PF02801">
    <property type="entry name" value="Ketoacyl-synt_C"/>
    <property type="match status" value="1"/>
</dbReference>
<proteinExistence type="inferred from homology"/>
<organism evidence="20 21">
    <name type="scientific">Elliptochloris bilobata</name>
    <dbReference type="NCBI Taxonomy" id="381761"/>
    <lineage>
        <taxon>Eukaryota</taxon>
        <taxon>Viridiplantae</taxon>
        <taxon>Chlorophyta</taxon>
        <taxon>core chlorophytes</taxon>
        <taxon>Trebouxiophyceae</taxon>
        <taxon>Trebouxiophyceae incertae sedis</taxon>
        <taxon>Elliptochloris clade</taxon>
        <taxon>Elliptochloris</taxon>
    </lineage>
</organism>
<dbReference type="NCBIfam" id="TIGR03150">
    <property type="entry name" value="fabF"/>
    <property type="match status" value="1"/>
</dbReference>
<reference evidence="20 21" key="1">
    <citation type="journal article" date="2024" name="Nat. Commun.">
        <title>Phylogenomics reveals the evolutionary origins of lichenization in chlorophyte algae.</title>
        <authorList>
            <person name="Puginier C."/>
            <person name="Libourel C."/>
            <person name="Otte J."/>
            <person name="Skaloud P."/>
            <person name="Haon M."/>
            <person name="Grisel S."/>
            <person name="Petersen M."/>
            <person name="Berrin J.G."/>
            <person name="Delaux P.M."/>
            <person name="Dal Grande F."/>
            <person name="Keller J."/>
        </authorList>
    </citation>
    <scope>NUCLEOTIDE SEQUENCE [LARGE SCALE GENOMIC DNA]</scope>
    <source>
        <strain evidence="20 21">SAG 245.80</strain>
    </source>
</reference>
<dbReference type="EC" id="2.3.1.41" evidence="4"/>
<evidence type="ECO:0000256" key="9">
    <source>
        <dbReference type="ARBA" id="ARBA00022832"/>
    </source>
</evidence>
<comment type="catalytic activity">
    <reaction evidence="15">
        <text>a fatty acyl-[ACP] + malonyl-[ACP] + H(+) = a 3-oxoacyl-[ACP] + holo-[ACP] + CO2</text>
        <dbReference type="Rhea" id="RHEA:22836"/>
        <dbReference type="Rhea" id="RHEA-COMP:9623"/>
        <dbReference type="Rhea" id="RHEA-COMP:9685"/>
        <dbReference type="Rhea" id="RHEA-COMP:9916"/>
        <dbReference type="Rhea" id="RHEA-COMP:14125"/>
        <dbReference type="ChEBI" id="CHEBI:15378"/>
        <dbReference type="ChEBI" id="CHEBI:16526"/>
        <dbReference type="ChEBI" id="CHEBI:64479"/>
        <dbReference type="ChEBI" id="CHEBI:78449"/>
        <dbReference type="ChEBI" id="CHEBI:78776"/>
        <dbReference type="ChEBI" id="CHEBI:138651"/>
        <dbReference type="EC" id="2.3.1.41"/>
    </reaction>
</comment>
<sequence>MADAGLLSCTGRTAEVRWAVQCQSYLQNRHINRRPARQKLRARAAAGAGANGASPADAAHRHVVVTGMGVVSCLGHDVDTFYDNLLQGRSGITEIQGWDTEGYSTRFAGEIKEFSAAGYVTKKMERRMDSCIKYTIVAGKKALEHAGLSWETPDASLDPARCGILIGTAMGGMHTFSTAVEDLTQRGHRKMNPFCIPFAINNMGGALLAMDLGFMGPNYSISTACATGNYCITSAADHIRRGDADLMLAGGSDAAIIPSGIGGFIACKALSRRNEAPKAASRPWDKGRDGFVMGEGAGVLVLEELEHARARGAPILAEYIGGSFTCDAHHMTEPLPDGSGVGRCISMALKSAGVAPEEINYVNAHATSTPAGDLAEYRAIRTAIPGDHVRINGTKSMIGHLLGAAGAVEAIATVQAIRTGYLHPTLNMDDPEDVVDTGVIVGAQKQRLDVNVALSNSFGFGGHNSCVLFRGFRE</sequence>
<comment type="caution">
    <text evidence="20">The sequence shown here is derived from an EMBL/GenBank/DDBJ whole genome shotgun (WGS) entry which is preliminary data.</text>
</comment>
<comment type="subunit">
    <text evidence="3">Homodimer.</text>
</comment>
<dbReference type="GO" id="GO:0004315">
    <property type="term" value="F:3-oxoacyl-[acyl-carrier-protein] synthase activity"/>
    <property type="evidence" value="ECO:0007669"/>
    <property type="project" value="UniProtKB-EC"/>
</dbReference>
<evidence type="ECO:0000256" key="3">
    <source>
        <dbReference type="ARBA" id="ARBA00011738"/>
    </source>
</evidence>
<dbReference type="GO" id="GO:0009507">
    <property type="term" value="C:chloroplast"/>
    <property type="evidence" value="ECO:0007669"/>
    <property type="project" value="UniProtKB-SubCell"/>
</dbReference>
<dbReference type="PANTHER" id="PTHR11712:SF332">
    <property type="entry name" value="3-OXOACYL-[ACYL-CARRIER-PROTEIN] SYNTHASE II, CHLOROPLASTIC"/>
    <property type="match status" value="1"/>
</dbReference>